<dbReference type="SMART" id="SM00342">
    <property type="entry name" value="HTH_ARAC"/>
    <property type="match status" value="1"/>
</dbReference>
<dbReference type="PROSITE" id="PS00041">
    <property type="entry name" value="HTH_ARAC_FAMILY_1"/>
    <property type="match status" value="1"/>
</dbReference>
<organism evidence="5 6">
    <name type="scientific">Candidatus Pristimantibacillus lignocellulolyticus</name>
    <dbReference type="NCBI Taxonomy" id="2994561"/>
    <lineage>
        <taxon>Bacteria</taxon>
        <taxon>Bacillati</taxon>
        <taxon>Bacillota</taxon>
        <taxon>Bacilli</taxon>
        <taxon>Bacillales</taxon>
        <taxon>Paenibacillaceae</taxon>
        <taxon>Candidatus Pristimantibacillus</taxon>
    </lineage>
</organism>
<gene>
    <name evidence="5" type="ORF">NAG76_06185</name>
</gene>
<dbReference type="PROSITE" id="PS01124">
    <property type="entry name" value="HTH_ARAC_FAMILY_2"/>
    <property type="match status" value="1"/>
</dbReference>
<evidence type="ECO:0000259" key="4">
    <source>
        <dbReference type="PROSITE" id="PS01124"/>
    </source>
</evidence>
<dbReference type="Gene3D" id="1.10.10.60">
    <property type="entry name" value="Homeodomain-like"/>
    <property type="match status" value="2"/>
</dbReference>
<protein>
    <submittedName>
        <fullName evidence="5">AraC family transcriptional regulator</fullName>
    </submittedName>
</protein>
<feature type="domain" description="HTH araC/xylS-type" evidence="4">
    <location>
        <begin position="145"/>
        <end position="243"/>
    </location>
</feature>
<evidence type="ECO:0000256" key="3">
    <source>
        <dbReference type="ARBA" id="ARBA00023163"/>
    </source>
</evidence>
<dbReference type="InterPro" id="IPR020449">
    <property type="entry name" value="Tscrpt_reg_AraC-type_HTH"/>
</dbReference>
<sequence length="245" mass="28858">MAENFQTETDNLHRPTPEYIESVHKLREKLLHAIQIGDKDLMREYEIDSNQLFGEVQLNILNRVPNDKVRSYKNILLSHNTLYSYSAERGGLSAWQCHFISEKYAIMIEHTATMSELDKIHSNMLREYCDPTIRKSTSENLTIVEKAEKYIEMNFSEDISMEEMARKLHVHPSHLMRSFKKEKGTTISYYRNLRRIQEAKELILFSNLTMTEIAIIIGFSNSQYFSKFFKEVEGVTPLEFKKMKK</sequence>
<dbReference type="GO" id="GO:0003700">
    <property type="term" value="F:DNA-binding transcription factor activity"/>
    <property type="evidence" value="ECO:0007669"/>
    <property type="project" value="InterPro"/>
</dbReference>
<evidence type="ECO:0000313" key="5">
    <source>
        <dbReference type="EMBL" id="URN95832.1"/>
    </source>
</evidence>
<dbReference type="InterPro" id="IPR018062">
    <property type="entry name" value="HTH_AraC-typ_CS"/>
</dbReference>
<dbReference type="PANTHER" id="PTHR43280">
    <property type="entry name" value="ARAC-FAMILY TRANSCRIPTIONAL REGULATOR"/>
    <property type="match status" value="1"/>
</dbReference>
<dbReference type="Proteomes" id="UP001056756">
    <property type="component" value="Chromosome"/>
</dbReference>
<evidence type="ECO:0000256" key="2">
    <source>
        <dbReference type="ARBA" id="ARBA00023125"/>
    </source>
</evidence>
<dbReference type="InterPro" id="IPR018060">
    <property type="entry name" value="HTH_AraC"/>
</dbReference>
<dbReference type="EMBL" id="CP097899">
    <property type="protein sequence ID" value="URN95832.1"/>
    <property type="molecule type" value="Genomic_DNA"/>
</dbReference>
<keyword evidence="3" id="KW-0804">Transcription</keyword>
<dbReference type="Pfam" id="PF12833">
    <property type="entry name" value="HTH_18"/>
    <property type="match status" value="1"/>
</dbReference>
<keyword evidence="2" id="KW-0238">DNA-binding</keyword>
<dbReference type="InterPro" id="IPR009057">
    <property type="entry name" value="Homeodomain-like_sf"/>
</dbReference>
<keyword evidence="1" id="KW-0805">Transcription regulation</keyword>
<dbReference type="GO" id="GO:0043565">
    <property type="term" value="F:sequence-specific DNA binding"/>
    <property type="evidence" value="ECO:0007669"/>
    <property type="project" value="InterPro"/>
</dbReference>
<accession>A0A9J6ZJ33</accession>
<evidence type="ECO:0000256" key="1">
    <source>
        <dbReference type="ARBA" id="ARBA00023015"/>
    </source>
</evidence>
<proteinExistence type="predicted"/>
<dbReference type="KEGG" id="plig:NAG76_06185"/>
<dbReference type="PRINTS" id="PR00032">
    <property type="entry name" value="HTHARAC"/>
</dbReference>
<reference evidence="5" key="1">
    <citation type="submission" date="2022-05" db="EMBL/GenBank/DDBJ databases">
        <title>Novel bacterial taxa in a minimal lignocellulolytic consortium and its capacity to transform plastics disclosed by genome-resolved metagenomics.</title>
        <authorList>
            <person name="Rodriguez C.A.D."/>
            <person name="Diaz-Garcia L."/>
            <person name="Herrera K."/>
            <person name="Tarazona N.A."/>
            <person name="Sproer C."/>
            <person name="Overmann J."/>
            <person name="Jimenez D.J."/>
        </authorList>
    </citation>
    <scope>NUCLEOTIDE SEQUENCE</scope>
    <source>
        <strain evidence="5">MAG5</strain>
    </source>
</reference>
<dbReference type="AlphaFoldDB" id="A0A9J6ZJ33"/>
<dbReference type="SUPFAM" id="SSF46689">
    <property type="entry name" value="Homeodomain-like"/>
    <property type="match status" value="2"/>
</dbReference>
<name>A0A9J6ZJ33_9BACL</name>
<dbReference type="PANTHER" id="PTHR43280:SF28">
    <property type="entry name" value="HTH-TYPE TRANSCRIPTIONAL ACTIVATOR RHAS"/>
    <property type="match status" value="1"/>
</dbReference>
<evidence type="ECO:0000313" key="6">
    <source>
        <dbReference type="Proteomes" id="UP001056756"/>
    </source>
</evidence>